<dbReference type="AlphaFoldDB" id="A0A317W7R0"/>
<proteinExistence type="predicted"/>
<evidence type="ECO:0000256" key="1">
    <source>
        <dbReference type="SAM" id="MobiDB-lite"/>
    </source>
</evidence>
<evidence type="ECO:0000313" key="2">
    <source>
        <dbReference type="EMBL" id="PWY81925.1"/>
    </source>
</evidence>
<feature type="compositionally biased region" description="Basic residues" evidence="1">
    <location>
        <begin position="1"/>
        <end position="16"/>
    </location>
</feature>
<reference evidence="2 3" key="1">
    <citation type="submission" date="2016-12" db="EMBL/GenBank/DDBJ databases">
        <title>The genomes of Aspergillus section Nigri reveals drivers in fungal speciation.</title>
        <authorList>
            <consortium name="DOE Joint Genome Institute"/>
            <person name="Vesth T.C."/>
            <person name="Nybo J."/>
            <person name="Theobald S."/>
            <person name="Brandl J."/>
            <person name="Frisvad J.C."/>
            <person name="Nielsen K.F."/>
            <person name="Lyhne E.K."/>
            <person name="Kogle M.E."/>
            <person name="Kuo A."/>
            <person name="Riley R."/>
            <person name="Clum A."/>
            <person name="Nolan M."/>
            <person name="Lipzen A."/>
            <person name="Salamov A."/>
            <person name="Henrissat B."/>
            <person name="Wiebenga A."/>
            <person name="De Vries R.P."/>
            <person name="Grigoriev I.V."/>
            <person name="Mortensen U.H."/>
            <person name="Andersen M.R."/>
            <person name="Baker S.E."/>
        </authorList>
    </citation>
    <scope>NUCLEOTIDE SEQUENCE [LARGE SCALE GENOMIC DNA]</scope>
    <source>
        <strain evidence="2 3">CBS 117.55</strain>
    </source>
</reference>
<gene>
    <name evidence="2" type="ORF">BO70DRAFT_396710</name>
</gene>
<dbReference type="RefSeq" id="XP_025399190.1">
    <property type="nucleotide sequence ID" value="XM_025546640.1"/>
</dbReference>
<sequence length="334" mass="37948">MEKRQARSKTAKKARAKPSQDKTGIAMKREASKKSETAATLKAKIANLEAEYAAFRAEVMEDHTTYKFFGIFQDAQDWCINNIVDSTADLEGLSPNEKQSIIRGLEGYCVQDLDWDMLIGSFPYPICELAPSFLAAALIVKDWMERFVDNPFWYFTGGSDQKDGQNESPGSVAQAMLHVYQQFLEVNPISGSYWKRESVRLASSVHKSQASSTILGPRAYQNAEDFTFRLHASDGYFKYRELCRSARLFFDRQTPWIKAHDLHSLEGFDGDEDSRLDGHRVLLVVSPAGVRFREAPQYEEGRILQPARVVVEHGEWTKEDDVKNAAEYHRVAEV</sequence>
<dbReference type="VEuPathDB" id="FungiDB:BO70DRAFT_396710"/>
<name>A0A317W7R0_9EURO</name>
<dbReference type="GeneID" id="37068877"/>
<organism evidence="2 3">
    <name type="scientific">Aspergillus heteromorphus CBS 117.55</name>
    <dbReference type="NCBI Taxonomy" id="1448321"/>
    <lineage>
        <taxon>Eukaryota</taxon>
        <taxon>Fungi</taxon>
        <taxon>Dikarya</taxon>
        <taxon>Ascomycota</taxon>
        <taxon>Pezizomycotina</taxon>
        <taxon>Eurotiomycetes</taxon>
        <taxon>Eurotiomycetidae</taxon>
        <taxon>Eurotiales</taxon>
        <taxon>Aspergillaceae</taxon>
        <taxon>Aspergillus</taxon>
        <taxon>Aspergillus subgen. Circumdati</taxon>
    </lineage>
</organism>
<feature type="region of interest" description="Disordered" evidence="1">
    <location>
        <begin position="1"/>
        <end position="33"/>
    </location>
</feature>
<dbReference type="EMBL" id="MSFL01000013">
    <property type="protein sequence ID" value="PWY81925.1"/>
    <property type="molecule type" value="Genomic_DNA"/>
</dbReference>
<accession>A0A317W7R0</accession>
<dbReference type="OrthoDB" id="4156714at2759"/>
<dbReference type="Proteomes" id="UP000247233">
    <property type="component" value="Unassembled WGS sequence"/>
</dbReference>
<protein>
    <submittedName>
        <fullName evidence="2">Uncharacterized protein</fullName>
    </submittedName>
</protein>
<keyword evidence="3" id="KW-1185">Reference proteome</keyword>
<dbReference type="STRING" id="1448321.A0A317W7R0"/>
<comment type="caution">
    <text evidence="2">The sequence shown here is derived from an EMBL/GenBank/DDBJ whole genome shotgun (WGS) entry which is preliminary data.</text>
</comment>
<evidence type="ECO:0000313" key="3">
    <source>
        <dbReference type="Proteomes" id="UP000247233"/>
    </source>
</evidence>